<dbReference type="Proteomes" id="UP000254330">
    <property type="component" value="Unassembled WGS sequence"/>
</dbReference>
<dbReference type="EMBL" id="SNZG01000028">
    <property type="protein sequence ID" value="TDR35796.1"/>
    <property type="molecule type" value="Genomic_DNA"/>
</dbReference>
<keyword evidence="4" id="KW-1185">Reference proteome</keyword>
<reference evidence="2 4" key="2">
    <citation type="submission" date="2019-03" db="EMBL/GenBank/DDBJ databases">
        <title>Genomic Encyclopedia of Type Strains, Phase IV (KMG-IV): sequencing the most valuable type-strain genomes for metagenomic binning, comparative biology and taxonomic classification.</title>
        <authorList>
            <person name="Goeker M."/>
        </authorList>
    </citation>
    <scope>NUCLEOTIDE SEQUENCE [LARGE SCALE GENOMIC DNA]</scope>
    <source>
        <strain evidence="2 4">DSM 20580</strain>
    </source>
</reference>
<dbReference type="Proteomes" id="UP000294641">
    <property type="component" value="Unassembled WGS sequence"/>
</dbReference>
<sequence>MKIIEFHDFDIFDLKFKLLQEPELLELLKVNEVEIDDEDEYHLVKDVKIGFSEDKENAQVLGHIDLIDLQYSRHIEITISGYFTIDMEDTIDEEAASQQLYDEGWYVLKQHLRPVISFLTTMDSRKAVHMPLDF</sequence>
<evidence type="ECO:0000313" key="4">
    <source>
        <dbReference type="Proteomes" id="UP000294641"/>
    </source>
</evidence>
<proteinExistence type="predicted"/>
<dbReference type="OrthoDB" id="2456158at2"/>
<dbReference type="RefSeq" id="WP_109350260.1">
    <property type="nucleotide sequence ID" value="NZ_BJUE01000023.1"/>
</dbReference>
<evidence type="ECO:0000313" key="2">
    <source>
        <dbReference type="EMBL" id="TDR35796.1"/>
    </source>
</evidence>
<protein>
    <submittedName>
        <fullName evidence="1">Uncharacterized protein</fullName>
    </submittedName>
</protein>
<dbReference type="AlphaFoldDB" id="A0A2U3AB17"/>
<evidence type="ECO:0000313" key="1">
    <source>
        <dbReference type="EMBL" id="STX09700.1"/>
    </source>
</evidence>
<gene>
    <name evidence="2" type="ORF">DFR61_12826</name>
    <name evidence="1" type="ORF">NCTC10597_01393</name>
</gene>
<reference evidence="1 3" key="1">
    <citation type="submission" date="2018-06" db="EMBL/GenBank/DDBJ databases">
        <authorList>
            <consortium name="Pathogen Informatics"/>
            <person name="Doyle S."/>
        </authorList>
    </citation>
    <scope>NUCLEOTIDE SEQUENCE [LARGE SCALE GENOMIC DNA]</scope>
    <source>
        <strain evidence="1 3">NCTC10597</strain>
    </source>
</reference>
<dbReference type="EMBL" id="UGNP01000001">
    <property type="protein sequence ID" value="STX09700.1"/>
    <property type="molecule type" value="Genomic_DNA"/>
</dbReference>
<accession>A0A2U3AB17</accession>
<evidence type="ECO:0000313" key="3">
    <source>
        <dbReference type="Proteomes" id="UP000254330"/>
    </source>
</evidence>
<name>A0A2U3AB17_9BACL</name>
<organism evidence="1 3">
    <name type="scientific">Kurthia zopfii</name>
    <dbReference type="NCBI Taxonomy" id="1650"/>
    <lineage>
        <taxon>Bacteria</taxon>
        <taxon>Bacillati</taxon>
        <taxon>Bacillota</taxon>
        <taxon>Bacilli</taxon>
        <taxon>Bacillales</taxon>
        <taxon>Caryophanaceae</taxon>
        <taxon>Kurthia</taxon>
    </lineage>
</organism>
<comment type="caution">
    <text evidence="1">The sequence shown here is derived from an EMBL/GenBank/DDBJ whole genome shotgun (WGS) entry which is preliminary data.</text>
</comment>